<dbReference type="GO" id="GO:0035267">
    <property type="term" value="C:NuA4 histone acetyltransferase complex"/>
    <property type="evidence" value="ECO:0007669"/>
    <property type="project" value="InterPro"/>
</dbReference>
<evidence type="ECO:0000256" key="2">
    <source>
        <dbReference type="ARBA" id="ARBA00022853"/>
    </source>
</evidence>
<dbReference type="Proteomes" id="UP000794436">
    <property type="component" value="Unassembled WGS sequence"/>
</dbReference>
<dbReference type="InterPro" id="IPR032563">
    <property type="entry name" value="DAMP1_SANT-like"/>
</dbReference>
<keyword evidence="2" id="KW-0156">Chromatin regulator</keyword>
<feature type="region of interest" description="Disordered" evidence="7">
    <location>
        <begin position="226"/>
        <end position="277"/>
    </location>
</feature>
<dbReference type="GO" id="GO:0006338">
    <property type="term" value="P:chromatin remodeling"/>
    <property type="evidence" value="ECO:0007669"/>
    <property type="project" value="InterPro"/>
</dbReference>
<keyword evidence="3" id="KW-0805">Transcription regulation</keyword>
<evidence type="ECO:0000256" key="4">
    <source>
        <dbReference type="ARBA" id="ARBA00023163"/>
    </source>
</evidence>
<dbReference type="GO" id="GO:0000812">
    <property type="term" value="C:Swr1 complex"/>
    <property type="evidence" value="ECO:0007669"/>
    <property type="project" value="TreeGrafter"/>
</dbReference>
<dbReference type="SMART" id="SM00717">
    <property type="entry name" value="SANT"/>
    <property type="match status" value="1"/>
</dbReference>
<feature type="coiled-coil region" evidence="6">
    <location>
        <begin position="411"/>
        <end position="438"/>
    </location>
</feature>
<dbReference type="PANTHER" id="PTHR12855">
    <property type="entry name" value="DNA METHYLTRANSFERASE 1-ASSOCIATED PROTEIN 1 FAMILY MEMBER"/>
    <property type="match status" value="1"/>
</dbReference>
<comment type="caution">
    <text evidence="9">The sequence shown here is derived from an EMBL/GenBank/DDBJ whole genome shotgun (WGS) entry which is preliminary data.</text>
</comment>
<dbReference type="Pfam" id="PF16282">
    <property type="entry name" value="SANT_DAMP1_like"/>
    <property type="match status" value="1"/>
</dbReference>
<dbReference type="FunFam" id="1.10.10.60:FF:000087">
    <property type="entry name" value="DNA methyltransferase 1-associated protein 1"/>
    <property type="match status" value="1"/>
</dbReference>
<evidence type="ECO:0000313" key="9">
    <source>
        <dbReference type="EMBL" id="TMW61575.1"/>
    </source>
</evidence>
<keyword evidence="10" id="KW-1185">Reference proteome</keyword>
<dbReference type="SUPFAM" id="SSF46689">
    <property type="entry name" value="Homeodomain-like"/>
    <property type="match status" value="1"/>
</dbReference>
<keyword evidence="5" id="KW-0539">Nucleus</keyword>
<dbReference type="Pfam" id="PF05499">
    <property type="entry name" value="DMAP1"/>
    <property type="match status" value="1"/>
</dbReference>
<dbReference type="InterPro" id="IPR027109">
    <property type="entry name" value="Swc4/Dmap1"/>
</dbReference>
<dbReference type="OrthoDB" id="19740at2759"/>
<evidence type="ECO:0000256" key="6">
    <source>
        <dbReference type="SAM" id="Coils"/>
    </source>
</evidence>
<accession>A0A8K1FFF0</accession>
<gene>
    <name evidence="9" type="ORF">Poli38472_012766</name>
</gene>
<sequence>MSDVAQILGLNGPGGGASGANTGADAVAKELESLKPTAAGQKPKKASGKKLTGMQREVLELLESNHRVNHALYPGFNKLTLQQKWRERKDRPAVKWLRKSFRNPARAELAGEQEHQGGLTLSHWVKAHIDPPDYVFARFNVKCDVFKYTDEEFTSVLANHEDPQMKWTKEETDALFTLCERFDLRWVVIADKYNAHPAAKDGPTRSVEDIKYRYYEVVRLVSEARDRRARNGEKTEGETGNAAMEEAKNESDTNSAEATPEKTSSAQTSATDSPPSKYYRFNVTYEKQRKRQLELAFTRTTEEENELRRLNDELRTVEQQLKKVAVKVDPKKKKELSDVPYEIHREYPKGVHLRSSTLALPQQSKQGASVSTKMLKKMEVLLEEMGVPARPMPTKLTCEVFDSLRQDSIGLLSLRKHLVAKQAEVQTLKERYQTLTGKEYEPIAPPPPARKTGRRASVLGAGSGITAINGTPGMDTAPTHISKGKSLKTSEKQPRSSNKRRGATSSHGIPSKRNKKIL</sequence>
<feature type="region of interest" description="Disordered" evidence="7">
    <location>
        <begin position="463"/>
        <end position="518"/>
    </location>
</feature>
<dbReference type="InterPro" id="IPR008468">
    <property type="entry name" value="DMAP1"/>
</dbReference>
<evidence type="ECO:0000256" key="1">
    <source>
        <dbReference type="ARBA" id="ARBA00004123"/>
    </source>
</evidence>
<dbReference type="GO" id="GO:0006281">
    <property type="term" value="P:DNA repair"/>
    <property type="evidence" value="ECO:0007669"/>
    <property type="project" value="InterPro"/>
</dbReference>
<dbReference type="InterPro" id="IPR001005">
    <property type="entry name" value="SANT/Myb"/>
</dbReference>
<feature type="coiled-coil region" evidence="6">
    <location>
        <begin position="293"/>
        <end position="327"/>
    </location>
</feature>
<evidence type="ECO:0000313" key="10">
    <source>
        <dbReference type="Proteomes" id="UP000794436"/>
    </source>
</evidence>
<organism evidence="9 10">
    <name type="scientific">Pythium oligandrum</name>
    <name type="common">Mycoparasitic fungus</name>
    <dbReference type="NCBI Taxonomy" id="41045"/>
    <lineage>
        <taxon>Eukaryota</taxon>
        <taxon>Sar</taxon>
        <taxon>Stramenopiles</taxon>
        <taxon>Oomycota</taxon>
        <taxon>Peronosporomycetes</taxon>
        <taxon>Pythiales</taxon>
        <taxon>Pythiaceae</taxon>
        <taxon>Pythium</taxon>
    </lineage>
</organism>
<dbReference type="GO" id="GO:0003714">
    <property type="term" value="F:transcription corepressor activity"/>
    <property type="evidence" value="ECO:0007669"/>
    <property type="project" value="TreeGrafter"/>
</dbReference>
<feature type="region of interest" description="Disordered" evidence="7">
    <location>
        <begin position="1"/>
        <end position="23"/>
    </location>
</feature>
<protein>
    <recommendedName>
        <fullName evidence="8">Myb-like domain-containing protein</fullName>
    </recommendedName>
</protein>
<dbReference type="EMBL" id="SPLM01000076">
    <property type="protein sequence ID" value="TMW61575.1"/>
    <property type="molecule type" value="Genomic_DNA"/>
</dbReference>
<dbReference type="AlphaFoldDB" id="A0A8K1FFF0"/>
<keyword evidence="4" id="KW-0804">Transcription</keyword>
<comment type="subcellular location">
    <subcellularLocation>
        <location evidence="1">Nucleus</location>
    </subcellularLocation>
</comment>
<name>A0A8K1FFF0_PYTOL</name>
<proteinExistence type="predicted"/>
<evidence type="ECO:0000256" key="5">
    <source>
        <dbReference type="ARBA" id="ARBA00023242"/>
    </source>
</evidence>
<reference evidence="9" key="1">
    <citation type="submission" date="2019-03" db="EMBL/GenBank/DDBJ databases">
        <title>Long read genome sequence of the mycoparasitic Pythium oligandrum ATCC 38472 isolated from sugarbeet rhizosphere.</title>
        <authorList>
            <person name="Gaulin E."/>
        </authorList>
    </citation>
    <scope>NUCLEOTIDE SEQUENCE</scope>
    <source>
        <strain evidence="9">ATCC 38472_TT</strain>
    </source>
</reference>
<feature type="domain" description="Myb-like" evidence="8">
    <location>
        <begin position="159"/>
        <end position="218"/>
    </location>
</feature>
<feature type="compositionally biased region" description="Polar residues" evidence="7">
    <location>
        <begin position="252"/>
        <end position="274"/>
    </location>
</feature>
<keyword evidence="6" id="KW-0175">Coiled coil</keyword>
<feature type="compositionally biased region" description="Basic and acidic residues" evidence="7">
    <location>
        <begin position="226"/>
        <end position="237"/>
    </location>
</feature>
<evidence type="ECO:0000259" key="8">
    <source>
        <dbReference type="PROSITE" id="PS50090"/>
    </source>
</evidence>
<feature type="region of interest" description="Disordered" evidence="7">
    <location>
        <begin position="31"/>
        <end position="50"/>
    </location>
</feature>
<evidence type="ECO:0000256" key="3">
    <source>
        <dbReference type="ARBA" id="ARBA00023015"/>
    </source>
</evidence>
<dbReference type="InterPro" id="IPR009057">
    <property type="entry name" value="Homeodomain-like_sf"/>
</dbReference>
<dbReference type="PROSITE" id="PS50090">
    <property type="entry name" value="MYB_LIKE"/>
    <property type="match status" value="1"/>
</dbReference>
<dbReference type="GO" id="GO:0000122">
    <property type="term" value="P:negative regulation of transcription by RNA polymerase II"/>
    <property type="evidence" value="ECO:0007669"/>
    <property type="project" value="TreeGrafter"/>
</dbReference>
<dbReference type="PANTHER" id="PTHR12855:SF10">
    <property type="entry name" value="DNA METHYLTRANSFERASE 1-ASSOCIATED PROTEIN 1"/>
    <property type="match status" value="1"/>
</dbReference>
<evidence type="ECO:0000256" key="7">
    <source>
        <dbReference type="SAM" id="MobiDB-lite"/>
    </source>
</evidence>
<dbReference type="Gene3D" id="1.10.10.60">
    <property type="entry name" value="Homeodomain-like"/>
    <property type="match status" value="1"/>
</dbReference>